<accession>A0A9J6D6H9</accession>
<evidence type="ECO:0000256" key="4">
    <source>
        <dbReference type="PROSITE-ProRule" id="PRU00320"/>
    </source>
</evidence>
<comment type="caution">
    <text evidence="7">The sequence shown here is derived from an EMBL/GenBank/DDBJ whole genome shotgun (WGS) entry which is preliminary data.</text>
</comment>
<dbReference type="Pfam" id="PF04218">
    <property type="entry name" value="CENP-B_N"/>
    <property type="match status" value="1"/>
</dbReference>
<keyword evidence="3 4" id="KW-0539">Nucleus</keyword>
<dbReference type="GO" id="GO:0003677">
    <property type="term" value="F:DNA binding"/>
    <property type="evidence" value="ECO:0007669"/>
    <property type="project" value="UniProtKB-UniRule"/>
</dbReference>
<evidence type="ECO:0000259" key="6">
    <source>
        <dbReference type="PROSITE" id="PS51253"/>
    </source>
</evidence>
<dbReference type="InterPro" id="IPR006600">
    <property type="entry name" value="HTH_CenpB_DNA-bd_dom"/>
</dbReference>
<name>A0A9J6D6H9_RHIMP</name>
<evidence type="ECO:0000259" key="5">
    <source>
        <dbReference type="PROSITE" id="PS50960"/>
    </source>
</evidence>
<proteinExistence type="predicted"/>
<gene>
    <name evidence="7" type="ORF">HPB51_019003</name>
</gene>
<dbReference type="PANTHER" id="PTHR19303:SF52">
    <property type="entry name" value="TIGGER TRANSPOSABLE ELEMENT-DERIVED PROTEIN 6"/>
    <property type="match status" value="1"/>
</dbReference>
<dbReference type="Pfam" id="PF03221">
    <property type="entry name" value="HTH_Tnp_Tc5"/>
    <property type="match status" value="1"/>
</dbReference>
<evidence type="ECO:0008006" key="9">
    <source>
        <dbReference type="Google" id="ProtNLM"/>
    </source>
</evidence>
<dbReference type="PROSITE" id="PS50960">
    <property type="entry name" value="HTH_PSQ"/>
    <property type="match status" value="1"/>
</dbReference>
<evidence type="ECO:0000313" key="7">
    <source>
        <dbReference type="EMBL" id="KAH8009692.1"/>
    </source>
</evidence>
<dbReference type="SMART" id="SM00674">
    <property type="entry name" value="CENPB"/>
    <property type="match status" value="1"/>
</dbReference>
<dbReference type="Proteomes" id="UP000821866">
    <property type="component" value="Chromosome 9"/>
</dbReference>
<keyword evidence="2 4" id="KW-0238">DNA-binding</keyword>
<dbReference type="GO" id="GO:0005634">
    <property type="term" value="C:nucleus"/>
    <property type="evidence" value="ECO:0007669"/>
    <property type="project" value="UniProtKB-SubCell"/>
</dbReference>
<evidence type="ECO:0000313" key="8">
    <source>
        <dbReference type="Proteomes" id="UP000821866"/>
    </source>
</evidence>
<reference evidence="7" key="1">
    <citation type="journal article" date="2020" name="Cell">
        <title>Large-Scale Comparative Analyses of Tick Genomes Elucidate Their Genetic Diversity and Vector Capacities.</title>
        <authorList>
            <consortium name="Tick Genome and Microbiome Consortium (TIGMIC)"/>
            <person name="Jia N."/>
            <person name="Wang J."/>
            <person name="Shi W."/>
            <person name="Du L."/>
            <person name="Sun Y."/>
            <person name="Zhan W."/>
            <person name="Jiang J.F."/>
            <person name="Wang Q."/>
            <person name="Zhang B."/>
            <person name="Ji P."/>
            <person name="Bell-Sakyi L."/>
            <person name="Cui X.M."/>
            <person name="Yuan T.T."/>
            <person name="Jiang B.G."/>
            <person name="Yang W.F."/>
            <person name="Lam T.T."/>
            <person name="Chang Q.C."/>
            <person name="Ding S.J."/>
            <person name="Wang X.J."/>
            <person name="Zhu J.G."/>
            <person name="Ruan X.D."/>
            <person name="Zhao L."/>
            <person name="Wei J.T."/>
            <person name="Ye R.Z."/>
            <person name="Que T.C."/>
            <person name="Du C.H."/>
            <person name="Zhou Y.H."/>
            <person name="Cheng J.X."/>
            <person name="Dai P.F."/>
            <person name="Guo W.B."/>
            <person name="Han X.H."/>
            <person name="Huang E.J."/>
            <person name="Li L.F."/>
            <person name="Wei W."/>
            <person name="Gao Y.C."/>
            <person name="Liu J.Z."/>
            <person name="Shao H.Z."/>
            <person name="Wang X."/>
            <person name="Wang C.C."/>
            <person name="Yang T.C."/>
            <person name="Huo Q.B."/>
            <person name="Li W."/>
            <person name="Chen H.Y."/>
            <person name="Chen S.E."/>
            <person name="Zhou L.G."/>
            <person name="Ni X.B."/>
            <person name="Tian J.H."/>
            <person name="Sheng Y."/>
            <person name="Liu T."/>
            <person name="Pan Y.S."/>
            <person name="Xia L.Y."/>
            <person name="Li J."/>
            <person name="Zhao F."/>
            <person name="Cao W.C."/>
        </authorList>
    </citation>
    <scope>NUCLEOTIDE SEQUENCE</scope>
    <source>
        <strain evidence="7">Rmic-2018</strain>
    </source>
</reference>
<dbReference type="PROSITE" id="PS51253">
    <property type="entry name" value="HTH_CENPB"/>
    <property type="match status" value="1"/>
</dbReference>
<dbReference type="PANTHER" id="PTHR19303">
    <property type="entry name" value="TRANSPOSON"/>
    <property type="match status" value="1"/>
</dbReference>
<dbReference type="InterPro" id="IPR050863">
    <property type="entry name" value="CenT-Element_Derived"/>
</dbReference>
<dbReference type="Gene3D" id="1.10.10.60">
    <property type="entry name" value="Homeodomain-like"/>
    <property type="match status" value="2"/>
</dbReference>
<protein>
    <recommendedName>
        <fullName evidence="9">Tick transposon</fullName>
    </recommendedName>
</protein>
<feature type="domain" description="HTH psq-type" evidence="5">
    <location>
        <begin position="203"/>
        <end position="254"/>
    </location>
</feature>
<evidence type="ECO:0000256" key="2">
    <source>
        <dbReference type="ARBA" id="ARBA00023125"/>
    </source>
</evidence>
<evidence type="ECO:0000256" key="1">
    <source>
        <dbReference type="ARBA" id="ARBA00004123"/>
    </source>
</evidence>
<organism evidence="7 8">
    <name type="scientific">Rhipicephalus microplus</name>
    <name type="common">Cattle tick</name>
    <name type="synonym">Boophilus microplus</name>
    <dbReference type="NCBI Taxonomy" id="6941"/>
    <lineage>
        <taxon>Eukaryota</taxon>
        <taxon>Metazoa</taxon>
        <taxon>Ecdysozoa</taxon>
        <taxon>Arthropoda</taxon>
        <taxon>Chelicerata</taxon>
        <taxon>Arachnida</taxon>
        <taxon>Acari</taxon>
        <taxon>Parasitiformes</taxon>
        <taxon>Ixodida</taxon>
        <taxon>Ixodoidea</taxon>
        <taxon>Ixodidae</taxon>
        <taxon>Rhipicephalinae</taxon>
        <taxon>Rhipicephalus</taxon>
        <taxon>Boophilus</taxon>
    </lineage>
</organism>
<feature type="DNA-binding region" description="H-T-H motif" evidence="4">
    <location>
        <begin position="230"/>
        <end position="250"/>
    </location>
</feature>
<sequence length="418" mass="46444">MLLATAAVRQLSHWRSSPWPVHSQVPSGAELVSSRPTSESGVSLGTARHRSAILDSASNSPGTWILGHPGPHPAPWSSVHTPASRLAERLARLSSELHALARTLRARLVPPVPPVSPRSSSLSLSARLEKVLPHNHFSAFRAAVEKKNEKQKRPGGYEAGSRLISAFPACRWRRPTPKHVTCPQNAYRFARLSYVLRIFRSTMSPRGKYRTLPLKEKLAAIQEVDAGVKKTEVALKYGITKSTLTTILKAKDKLQNNASRFAPDRKRLREAAYPDLENAVLLWLKRARSSNLPINGPILREKAEELSLRLGIEDFKCSDGWISRFKERHALSFKTTEGDDESQVLSALKAHNIAADLDSYAATDDNLCVCREDTLDDLVAEVLPAQHSSESEEEPEVENVTTAQAFQYIAKSRIYENF</sequence>
<dbReference type="SUPFAM" id="SSF46689">
    <property type="entry name" value="Homeodomain-like"/>
    <property type="match status" value="2"/>
</dbReference>
<comment type="subcellular location">
    <subcellularLocation>
        <location evidence="1 4">Nucleus</location>
    </subcellularLocation>
</comment>
<dbReference type="InterPro" id="IPR007889">
    <property type="entry name" value="HTH_Psq"/>
</dbReference>
<dbReference type="VEuPathDB" id="VectorBase:LOC119177862"/>
<dbReference type="EMBL" id="JABSTU010000011">
    <property type="protein sequence ID" value="KAH8009692.1"/>
    <property type="molecule type" value="Genomic_DNA"/>
</dbReference>
<keyword evidence="8" id="KW-1185">Reference proteome</keyword>
<evidence type="ECO:0000256" key="3">
    <source>
        <dbReference type="ARBA" id="ARBA00023242"/>
    </source>
</evidence>
<reference evidence="7" key="2">
    <citation type="submission" date="2021-09" db="EMBL/GenBank/DDBJ databases">
        <authorList>
            <person name="Jia N."/>
            <person name="Wang J."/>
            <person name="Shi W."/>
            <person name="Du L."/>
            <person name="Sun Y."/>
            <person name="Zhan W."/>
            <person name="Jiang J."/>
            <person name="Wang Q."/>
            <person name="Zhang B."/>
            <person name="Ji P."/>
            <person name="Sakyi L.B."/>
            <person name="Cui X."/>
            <person name="Yuan T."/>
            <person name="Jiang B."/>
            <person name="Yang W."/>
            <person name="Lam T.T.-Y."/>
            <person name="Chang Q."/>
            <person name="Ding S."/>
            <person name="Wang X."/>
            <person name="Zhu J."/>
            <person name="Ruan X."/>
            <person name="Zhao L."/>
            <person name="Wei J."/>
            <person name="Que T."/>
            <person name="Du C."/>
            <person name="Cheng J."/>
            <person name="Dai P."/>
            <person name="Han X."/>
            <person name="Huang E."/>
            <person name="Gao Y."/>
            <person name="Liu J."/>
            <person name="Shao H."/>
            <person name="Ye R."/>
            <person name="Li L."/>
            <person name="Wei W."/>
            <person name="Wang X."/>
            <person name="Wang C."/>
            <person name="Huo Q."/>
            <person name="Li W."/>
            <person name="Guo W."/>
            <person name="Chen H."/>
            <person name="Chen S."/>
            <person name="Zhou L."/>
            <person name="Zhou L."/>
            <person name="Ni X."/>
            <person name="Tian J."/>
            <person name="Zhou Y."/>
            <person name="Sheng Y."/>
            <person name="Liu T."/>
            <person name="Pan Y."/>
            <person name="Xia L."/>
            <person name="Li J."/>
            <person name="Zhao F."/>
            <person name="Cao W."/>
        </authorList>
    </citation>
    <scope>NUCLEOTIDE SEQUENCE</scope>
    <source>
        <strain evidence="7">Rmic-2018</strain>
        <tissue evidence="7">Larvae</tissue>
    </source>
</reference>
<feature type="domain" description="HTH CENPB-type" evidence="6">
    <location>
        <begin position="264"/>
        <end position="335"/>
    </location>
</feature>
<dbReference type="AlphaFoldDB" id="A0A9J6D6H9"/>
<dbReference type="InterPro" id="IPR009057">
    <property type="entry name" value="Homeodomain-like_sf"/>
</dbReference>